<evidence type="ECO:0000256" key="3">
    <source>
        <dbReference type="ARBA" id="ARBA00022670"/>
    </source>
</evidence>
<dbReference type="NCBIfam" id="TIGR01887">
    <property type="entry name" value="dipeptidaselike"/>
    <property type="match status" value="1"/>
</dbReference>
<dbReference type="GO" id="GO:0006526">
    <property type="term" value="P:L-arginine biosynthetic process"/>
    <property type="evidence" value="ECO:0007669"/>
    <property type="project" value="TreeGrafter"/>
</dbReference>
<dbReference type="GO" id="GO:0008237">
    <property type="term" value="F:metallopeptidase activity"/>
    <property type="evidence" value="ECO:0007669"/>
    <property type="project" value="UniProtKB-KW"/>
</dbReference>
<dbReference type="GO" id="GO:0006508">
    <property type="term" value="P:proteolysis"/>
    <property type="evidence" value="ECO:0007669"/>
    <property type="project" value="UniProtKB-KW"/>
</dbReference>
<evidence type="ECO:0000259" key="9">
    <source>
        <dbReference type="Pfam" id="PF07687"/>
    </source>
</evidence>
<dbReference type="PANTHER" id="PTHR43808:SF31">
    <property type="entry name" value="N-ACETYL-L-CITRULLINE DEACETYLASE"/>
    <property type="match status" value="1"/>
</dbReference>
<dbReference type="EMBL" id="DVNJ01000025">
    <property type="protein sequence ID" value="HIU63058.1"/>
    <property type="molecule type" value="Genomic_DNA"/>
</dbReference>
<dbReference type="Gene3D" id="3.40.630.10">
    <property type="entry name" value="Zn peptidases"/>
    <property type="match status" value="1"/>
</dbReference>
<reference evidence="10" key="1">
    <citation type="submission" date="2020-10" db="EMBL/GenBank/DDBJ databases">
        <authorList>
            <person name="Gilroy R."/>
        </authorList>
    </citation>
    <scope>NUCLEOTIDE SEQUENCE</scope>
    <source>
        <strain evidence="10">9366</strain>
    </source>
</reference>
<dbReference type="Pfam" id="PF01546">
    <property type="entry name" value="Peptidase_M20"/>
    <property type="match status" value="1"/>
</dbReference>
<organism evidence="10 11">
    <name type="scientific">Candidatus Caccalectryoclostridium excrementigallinarum</name>
    <dbReference type="NCBI Taxonomy" id="2840710"/>
    <lineage>
        <taxon>Bacteria</taxon>
        <taxon>Bacillati</taxon>
        <taxon>Bacillota</taxon>
        <taxon>Clostridia</taxon>
        <taxon>Christensenellales</taxon>
        <taxon>Christensenellaceae</taxon>
        <taxon>Christensenellaceae incertae sedis</taxon>
        <taxon>Candidatus Caccalectryoclostridium</taxon>
    </lineage>
</organism>
<name>A0A9D1MM30_9FIRM</name>
<keyword evidence="7 10" id="KW-0224">Dipeptidase</keyword>
<comment type="cofactor">
    <cofactor evidence="1">
        <name>Zn(2+)</name>
        <dbReference type="ChEBI" id="CHEBI:29105"/>
    </cofactor>
</comment>
<evidence type="ECO:0000256" key="1">
    <source>
        <dbReference type="ARBA" id="ARBA00001947"/>
    </source>
</evidence>
<dbReference type="Gene3D" id="3.30.70.360">
    <property type="match status" value="2"/>
</dbReference>
<reference evidence="10" key="2">
    <citation type="journal article" date="2021" name="PeerJ">
        <title>Extensive microbial diversity within the chicken gut microbiome revealed by metagenomics and culture.</title>
        <authorList>
            <person name="Gilroy R."/>
            <person name="Ravi A."/>
            <person name="Getino M."/>
            <person name="Pursley I."/>
            <person name="Horton D.L."/>
            <person name="Alikhan N.F."/>
            <person name="Baker D."/>
            <person name="Gharbi K."/>
            <person name="Hall N."/>
            <person name="Watson M."/>
            <person name="Adriaenssens E.M."/>
            <person name="Foster-Nyarko E."/>
            <person name="Jarju S."/>
            <person name="Secka A."/>
            <person name="Antonio M."/>
            <person name="Oren A."/>
            <person name="Chaudhuri R.R."/>
            <person name="La Ragione R."/>
            <person name="Hildebrand F."/>
            <person name="Pallen M.J."/>
        </authorList>
    </citation>
    <scope>NUCLEOTIDE SEQUENCE</scope>
    <source>
        <strain evidence="10">9366</strain>
    </source>
</reference>
<sequence>MDGFEQMKQSLMRLLAIKSVQDAPCPLSPFGEGVGEALSFFEKTASSLGYDTHNEEGYYVTADMGEGEPFAVLGHLDTVPFGEGWTHSPLGEIKGGVIYGRGVMDDKGPLLCCLFAAAELKAQGFVPCRRIRFFAGGNEESGWKCAERYAQKDVWPKEGFSPDADFPVISCEKGVLHLRLELPLPEHLLSIRGGERVNVVMDSCRALTDVPVSSSEISTQKVSGGYLLTASGKPAHGSTPQLGENAAHKILRALAGVSPELSRLEKLCTLDGSGLDCALCDKVSGALTCNLGVLSARGNELFAELDIRYPVTFTAREIAARIEKALPCRVSVTGEHAPHFVSEDSPLVKALLGAYEQVTKKSGRPLVIGGATFARVIPGAVGFGPCFPGEPSTIHQKDEGVSEEKLRAIYLIYREALKRTCFKMRAMC</sequence>
<keyword evidence="5 10" id="KW-0378">Hydrolase</keyword>
<evidence type="ECO:0000313" key="10">
    <source>
        <dbReference type="EMBL" id="HIU63058.1"/>
    </source>
</evidence>
<dbReference type="InterPro" id="IPR050072">
    <property type="entry name" value="Peptidase_M20A"/>
</dbReference>
<dbReference type="GO" id="GO:0008270">
    <property type="term" value="F:zinc ion binding"/>
    <property type="evidence" value="ECO:0007669"/>
    <property type="project" value="InterPro"/>
</dbReference>
<keyword evidence="6" id="KW-0862">Zinc</keyword>
<protein>
    <submittedName>
        <fullName evidence="10">Sapep family Mn(2+)-dependent dipeptidase</fullName>
        <ecNumber evidence="10">3.4.13.-</ecNumber>
    </submittedName>
</protein>
<evidence type="ECO:0000256" key="4">
    <source>
        <dbReference type="ARBA" id="ARBA00022723"/>
    </source>
</evidence>
<dbReference type="Pfam" id="PF07687">
    <property type="entry name" value="M20_dimer"/>
    <property type="match status" value="1"/>
</dbReference>
<gene>
    <name evidence="10" type="ORF">IAB07_04770</name>
</gene>
<evidence type="ECO:0000256" key="8">
    <source>
        <dbReference type="ARBA" id="ARBA00023049"/>
    </source>
</evidence>
<evidence type="ECO:0000256" key="6">
    <source>
        <dbReference type="ARBA" id="ARBA00022833"/>
    </source>
</evidence>
<dbReference type="Proteomes" id="UP000824145">
    <property type="component" value="Unassembled WGS sequence"/>
</dbReference>
<dbReference type="AlphaFoldDB" id="A0A9D1MM30"/>
<evidence type="ECO:0000256" key="7">
    <source>
        <dbReference type="ARBA" id="ARBA00022997"/>
    </source>
</evidence>
<keyword evidence="3" id="KW-0645">Protease</keyword>
<dbReference type="GO" id="GO:0008777">
    <property type="term" value="F:acetylornithine deacetylase activity"/>
    <property type="evidence" value="ECO:0007669"/>
    <property type="project" value="TreeGrafter"/>
</dbReference>
<evidence type="ECO:0000256" key="5">
    <source>
        <dbReference type="ARBA" id="ARBA00022801"/>
    </source>
</evidence>
<dbReference type="InterPro" id="IPR011650">
    <property type="entry name" value="Peptidase_M20_dimer"/>
</dbReference>
<dbReference type="SUPFAM" id="SSF53187">
    <property type="entry name" value="Zn-dependent exopeptidases"/>
    <property type="match status" value="1"/>
</dbReference>
<accession>A0A9D1MM30</accession>
<feature type="domain" description="Peptidase M20 dimerisation" evidence="9">
    <location>
        <begin position="220"/>
        <end position="324"/>
    </location>
</feature>
<dbReference type="EC" id="3.4.13.-" evidence="10"/>
<dbReference type="InterPro" id="IPR010964">
    <property type="entry name" value="M20A_pepV-rel"/>
</dbReference>
<dbReference type="PANTHER" id="PTHR43808">
    <property type="entry name" value="ACETYLORNITHINE DEACETYLASE"/>
    <property type="match status" value="1"/>
</dbReference>
<comment type="similarity">
    <text evidence="2">Belongs to the peptidase M20A family.</text>
</comment>
<dbReference type="GO" id="GO:0016805">
    <property type="term" value="F:dipeptidase activity"/>
    <property type="evidence" value="ECO:0007669"/>
    <property type="project" value="UniProtKB-KW"/>
</dbReference>
<dbReference type="SUPFAM" id="SSF55031">
    <property type="entry name" value="Bacterial exopeptidase dimerisation domain"/>
    <property type="match status" value="1"/>
</dbReference>
<proteinExistence type="inferred from homology"/>
<evidence type="ECO:0000313" key="11">
    <source>
        <dbReference type="Proteomes" id="UP000824145"/>
    </source>
</evidence>
<keyword evidence="4" id="KW-0479">Metal-binding</keyword>
<comment type="caution">
    <text evidence="10">The sequence shown here is derived from an EMBL/GenBank/DDBJ whole genome shotgun (WGS) entry which is preliminary data.</text>
</comment>
<dbReference type="InterPro" id="IPR036264">
    <property type="entry name" value="Bact_exopeptidase_dim_dom"/>
</dbReference>
<evidence type="ECO:0000256" key="2">
    <source>
        <dbReference type="ARBA" id="ARBA00006247"/>
    </source>
</evidence>
<dbReference type="InterPro" id="IPR002933">
    <property type="entry name" value="Peptidase_M20"/>
</dbReference>
<keyword evidence="8" id="KW-0482">Metalloprotease</keyword>